<dbReference type="InterPro" id="IPR023997">
    <property type="entry name" value="TonB-dep_OMP_SusC/RagA_CS"/>
</dbReference>
<evidence type="ECO:0000313" key="10">
    <source>
        <dbReference type="EMBL" id="GAA4441408.1"/>
    </source>
</evidence>
<evidence type="ECO:0000259" key="9">
    <source>
        <dbReference type="Pfam" id="PF07715"/>
    </source>
</evidence>
<comment type="similarity">
    <text evidence="7">Belongs to the TonB-dependent receptor family.</text>
</comment>
<dbReference type="SUPFAM" id="SSF49464">
    <property type="entry name" value="Carboxypeptidase regulatory domain-like"/>
    <property type="match status" value="1"/>
</dbReference>
<dbReference type="NCBIfam" id="TIGR04056">
    <property type="entry name" value="OMP_RagA_SusC"/>
    <property type="match status" value="1"/>
</dbReference>
<dbReference type="InterPro" id="IPR018247">
    <property type="entry name" value="EF_Hand_1_Ca_BS"/>
</dbReference>
<sequence length="1121" mass="123768">MRITLSYILLLTCTIQLLTASPGTSQELHQMTITISAQKESLRTVLKKIEEKTGLSFVVPVDEVETYTAISFPKMKRNIKTTLDILFENTHLGYRQINSRSVLIYVKNKNANASSSASPSTGLASNVSTEWSAPAVRGKVTDDKGESLPGVSVVIKGTQQGTITDENGNFQLSAPEGSVLVFSFVGYENQEVTFVGQTSLSISLKVDQRSLEEIVVVGYGTQKKTSVTAAVSTMKGEAIATVPVANMSNAIGGRLPGLIVRQNTGEPGRDASNIFIRGVATTGNSQPLLIVDNIPRSFQNLDPNTVESITVLKDAAAVAPYGVAGANGVILVTTKRGKSGTPTISYNGYIGFQNPTVLPELPTAYEYAKLKNEASLSVGGAPLYSEESLRKYRDGSDPDGHPNQNIYDMLFEKNTPLTGHNVELTGGAERVRYYASVGYQYQAGLWKPTNQSRYNYAISIDADVTKSTRVSFSLNGREQTNKAPTVATDRIFELVHYAAPNQPILFSNGESGVYVWNNVHGSGQARTNTTQVYSQLSLEQDLNFIKGLKLKGTLAFDPTLTRYKAFRTPSHMWTVDTTQTPYVFIDGIFEQTKPSLNQSMSYAKQLTYQASLNYIGSFGKNTIGALAVFEAKSNDYEDFAGIRRNYNLTIDELSMGSSSVLDIGNSGTSSAARQMGLVYRVTYDYADKYLFEASGRYDGSYYFPRETRFGFFPAFSVGWRLSEENFLKGTRWIDNLKLRASYGEVGALAGSPFQFMSLYNVRGPVAVLDGVAVQGAYEGTERNLNITWERARKTNIGLEGSFLNNLIKLEADYFFEHRANMLTNPTVVVPVEYGVGLSQVNAGEMQNSGIDLTLSTQRSFGKDFDVSLGTNFTFAKNKLIQVFETPVTYNNPNRRITGRPYNTRFGYESLGYFQVEDFNDKGDLLPGIATQPWGKVFPGDVRYKDVNSDGKIDVNDIVPIGVADVPQIIYGIFANARYKRFAVDLLFQGAAKTNIYGQNGYWHPFNNGRGAYKSNMDYWTPENRNASHARITPSPTSNNNQMSSYLMFNSRYLRLKNINVSYSIPENLSKKVGIQSARVYAAAQNLLTFTPIINYDPEIINSQALDYPQQRVVSFGLNLTF</sequence>
<dbReference type="NCBIfam" id="TIGR04057">
    <property type="entry name" value="SusC_RagA_signa"/>
    <property type="match status" value="1"/>
</dbReference>
<dbReference type="InterPro" id="IPR036942">
    <property type="entry name" value="Beta-barrel_TonB_sf"/>
</dbReference>
<feature type="domain" description="TonB-dependent receptor plug" evidence="9">
    <location>
        <begin position="224"/>
        <end position="329"/>
    </location>
</feature>
<dbReference type="RefSeq" id="WP_345029912.1">
    <property type="nucleotide sequence ID" value="NZ_BAABEY010000025.1"/>
</dbReference>
<dbReference type="Pfam" id="PF07715">
    <property type="entry name" value="Plug"/>
    <property type="match status" value="1"/>
</dbReference>
<dbReference type="PROSITE" id="PS00018">
    <property type="entry name" value="EF_HAND_1"/>
    <property type="match status" value="1"/>
</dbReference>
<evidence type="ECO:0000256" key="5">
    <source>
        <dbReference type="ARBA" id="ARBA00023136"/>
    </source>
</evidence>
<accession>A0ABP8LZU0</accession>
<comment type="caution">
    <text evidence="10">The sequence shown here is derived from an EMBL/GenBank/DDBJ whole genome shotgun (WGS) entry which is preliminary data.</text>
</comment>
<reference evidence="11" key="1">
    <citation type="journal article" date="2019" name="Int. J. Syst. Evol. Microbiol.">
        <title>The Global Catalogue of Microorganisms (GCM) 10K type strain sequencing project: providing services to taxonomists for standard genome sequencing and annotation.</title>
        <authorList>
            <consortium name="The Broad Institute Genomics Platform"/>
            <consortium name="The Broad Institute Genome Sequencing Center for Infectious Disease"/>
            <person name="Wu L."/>
            <person name="Ma J."/>
        </authorList>
    </citation>
    <scope>NUCLEOTIDE SEQUENCE [LARGE SCALE GENOMIC DNA]</scope>
    <source>
        <strain evidence="11">JCM 31920</strain>
    </source>
</reference>
<proteinExistence type="inferred from homology"/>
<protein>
    <submittedName>
        <fullName evidence="10">TonB-dependent receptor</fullName>
    </submittedName>
</protein>
<dbReference type="EMBL" id="BAABEY010000025">
    <property type="protein sequence ID" value="GAA4441408.1"/>
    <property type="molecule type" value="Genomic_DNA"/>
</dbReference>
<evidence type="ECO:0000256" key="1">
    <source>
        <dbReference type="ARBA" id="ARBA00004571"/>
    </source>
</evidence>
<dbReference type="PROSITE" id="PS52016">
    <property type="entry name" value="TONB_DEPENDENT_REC_3"/>
    <property type="match status" value="1"/>
</dbReference>
<evidence type="ECO:0000256" key="7">
    <source>
        <dbReference type="PROSITE-ProRule" id="PRU01360"/>
    </source>
</evidence>
<dbReference type="InterPro" id="IPR037066">
    <property type="entry name" value="Plug_dom_sf"/>
</dbReference>
<evidence type="ECO:0000256" key="8">
    <source>
        <dbReference type="SAM" id="SignalP"/>
    </source>
</evidence>
<keyword evidence="4 7" id="KW-0812">Transmembrane</keyword>
<feature type="chain" id="PRO_5046767813" evidence="8">
    <location>
        <begin position="21"/>
        <end position="1121"/>
    </location>
</feature>
<dbReference type="Gene3D" id="2.170.130.10">
    <property type="entry name" value="TonB-dependent receptor, plug domain"/>
    <property type="match status" value="1"/>
</dbReference>
<evidence type="ECO:0000256" key="3">
    <source>
        <dbReference type="ARBA" id="ARBA00022452"/>
    </source>
</evidence>
<dbReference type="InterPro" id="IPR008969">
    <property type="entry name" value="CarboxyPept-like_regulatory"/>
</dbReference>
<keyword evidence="2 7" id="KW-0813">Transport</keyword>
<dbReference type="SUPFAM" id="SSF56935">
    <property type="entry name" value="Porins"/>
    <property type="match status" value="1"/>
</dbReference>
<keyword evidence="8" id="KW-0732">Signal</keyword>
<keyword evidence="3 7" id="KW-1134">Transmembrane beta strand</keyword>
<evidence type="ECO:0000256" key="2">
    <source>
        <dbReference type="ARBA" id="ARBA00022448"/>
    </source>
</evidence>
<feature type="signal peptide" evidence="8">
    <location>
        <begin position="1"/>
        <end position="20"/>
    </location>
</feature>
<keyword evidence="6 7" id="KW-0998">Cell outer membrane</keyword>
<evidence type="ECO:0000256" key="6">
    <source>
        <dbReference type="ARBA" id="ARBA00023237"/>
    </source>
</evidence>
<dbReference type="Gene3D" id="2.60.40.1120">
    <property type="entry name" value="Carboxypeptidase-like, regulatory domain"/>
    <property type="match status" value="1"/>
</dbReference>
<keyword evidence="11" id="KW-1185">Reference proteome</keyword>
<dbReference type="InterPro" id="IPR023996">
    <property type="entry name" value="TonB-dep_OMP_SusC/RagA"/>
</dbReference>
<evidence type="ECO:0000313" key="11">
    <source>
        <dbReference type="Proteomes" id="UP001501508"/>
    </source>
</evidence>
<comment type="subcellular location">
    <subcellularLocation>
        <location evidence="1 7">Cell outer membrane</location>
        <topology evidence="1 7">Multi-pass membrane protein</topology>
    </subcellularLocation>
</comment>
<dbReference type="InterPro" id="IPR039426">
    <property type="entry name" value="TonB-dep_rcpt-like"/>
</dbReference>
<dbReference type="Proteomes" id="UP001501508">
    <property type="component" value="Unassembled WGS sequence"/>
</dbReference>
<keyword evidence="10" id="KW-0675">Receptor</keyword>
<dbReference type="Pfam" id="PF13715">
    <property type="entry name" value="CarbopepD_reg_2"/>
    <property type="match status" value="1"/>
</dbReference>
<organism evidence="10 11">
    <name type="scientific">Ravibacter arvi</name>
    <dbReference type="NCBI Taxonomy" id="2051041"/>
    <lineage>
        <taxon>Bacteria</taxon>
        <taxon>Pseudomonadati</taxon>
        <taxon>Bacteroidota</taxon>
        <taxon>Cytophagia</taxon>
        <taxon>Cytophagales</taxon>
        <taxon>Spirosomataceae</taxon>
        <taxon>Ravibacter</taxon>
    </lineage>
</organism>
<gene>
    <name evidence="10" type="ORF">GCM10023091_26630</name>
</gene>
<name>A0ABP8LZU0_9BACT</name>
<dbReference type="InterPro" id="IPR012910">
    <property type="entry name" value="Plug_dom"/>
</dbReference>
<evidence type="ECO:0000256" key="4">
    <source>
        <dbReference type="ARBA" id="ARBA00022692"/>
    </source>
</evidence>
<keyword evidence="5 7" id="KW-0472">Membrane</keyword>
<dbReference type="Gene3D" id="2.40.170.20">
    <property type="entry name" value="TonB-dependent receptor, beta-barrel domain"/>
    <property type="match status" value="1"/>
</dbReference>